<dbReference type="PANTHER" id="PTHR48111">
    <property type="entry name" value="REGULATOR OF RPOS"/>
    <property type="match status" value="1"/>
</dbReference>
<keyword evidence="2" id="KW-0597">Phosphoprotein</keyword>
<dbReference type="CDD" id="cd00383">
    <property type="entry name" value="trans_reg_C"/>
    <property type="match status" value="1"/>
</dbReference>
<dbReference type="SMART" id="SM00448">
    <property type="entry name" value="REC"/>
    <property type="match status" value="1"/>
</dbReference>
<dbReference type="Pfam" id="PF00486">
    <property type="entry name" value="Trans_reg_C"/>
    <property type="match status" value="1"/>
</dbReference>
<dbReference type="Gene3D" id="6.10.250.690">
    <property type="match status" value="1"/>
</dbReference>
<dbReference type="PROSITE" id="PS51755">
    <property type="entry name" value="OMPR_PHOB"/>
    <property type="match status" value="1"/>
</dbReference>
<dbReference type="EMBL" id="AWEZ01000017">
    <property type="protein sequence ID" value="ERL09990.1"/>
    <property type="molecule type" value="Genomic_DNA"/>
</dbReference>
<accession>U2TUF7</accession>
<dbReference type="GO" id="GO:0000976">
    <property type="term" value="F:transcription cis-regulatory region binding"/>
    <property type="evidence" value="ECO:0007669"/>
    <property type="project" value="TreeGrafter"/>
</dbReference>
<evidence type="ECO:0000259" key="4">
    <source>
        <dbReference type="PROSITE" id="PS50110"/>
    </source>
</evidence>
<dbReference type="STRING" id="1125712.HMPREF1316_1394"/>
<dbReference type="Proteomes" id="UP000016638">
    <property type="component" value="Unassembled WGS sequence"/>
</dbReference>
<evidence type="ECO:0000256" key="3">
    <source>
        <dbReference type="PROSITE-ProRule" id="PRU01091"/>
    </source>
</evidence>
<protein>
    <submittedName>
        <fullName evidence="6">Response regulator receiver domain protein</fullName>
    </submittedName>
</protein>
<keyword evidence="7" id="KW-1185">Reference proteome</keyword>
<dbReference type="Gene3D" id="3.40.50.2300">
    <property type="match status" value="1"/>
</dbReference>
<feature type="domain" description="OmpR/PhoB-type" evidence="5">
    <location>
        <begin position="136"/>
        <end position="233"/>
    </location>
</feature>
<sequence length="233" mass="25223">MAMRQGTGGGSMAQRVFIIEDDLSLREECARLLGLSGYATSACTDFSHAADEALAAVPDCVLLDLKLPGADGLAVCRELRGRSDVPIVILTSSDSEFDEVMGINLGADDYVTKPYAPPVLLARVAAAIRRAHPDVDVLSEWQGLTLDPTRSQASYDGSTCELSRNEPRILAALVRARGAIVSRSDLIFELWQSDEFVDDNTLTVNVNRLRKSLASIGVPRGFLRTHRGQGYSL</sequence>
<dbReference type="AlphaFoldDB" id="U2TUF7"/>
<name>U2TUF7_9ACTN</name>
<evidence type="ECO:0000313" key="7">
    <source>
        <dbReference type="Proteomes" id="UP000016638"/>
    </source>
</evidence>
<dbReference type="eggNOG" id="COG0745">
    <property type="taxonomic scope" value="Bacteria"/>
</dbReference>
<feature type="modified residue" description="4-aspartylphosphate" evidence="2">
    <location>
        <position position="64"/>
    </location>
</feature>
<dbReference type="InterPro" id="IPR011006">
    <property type="entry name" value="CheY-like_superfamily"/>
</dbReference>
<dbReference type="GO" id="GO:0005829">
    <property type="term" value="C:cytosol"/>
    <property type="evidence" value="ECO:0007669"/>
    <property type="project" value="TreeGrafter"/>
</dbReference>
<dbReference type="SUPFAM" id="SSF52172">
    <property type="entry name" value="CheY-like"/>
    <property type="match status" value="1"/>
</dbReference>
<feature type="DNA-binding region" description="OmpR/PhoB-type" evidence="3">
    <location>
        <begin position="136"/>
        <end position="233"/>
    </location>
</feature>
<gene>
    <name evidence="6" type="ORF">HMPREF1316_1394</name>
</gene>
<evidence type="ECO:0000259" key="5">
    <source>
        <dbReference type="PROSITE" id="PS51755"/>
    </source>
</evidence>
<dbReference type="Pfam" id="PF00072">
    <property type="entry name" value="Response_reg"/>
    <property type="match status" value="1"/>
</dbReference>
<organism evidence="6 7">
    <name type="scientific">Olsenella profusa F0195</name>
    <dbReference type="NCBI Taxonomy" id="1125712"/>
    <lineage>
        <taxon>Bacteria</taxon>
        <taxon>Bacillati</taxon>
        <taxon>Actinomycetota</taxon>
        <taxon>Coriobacteriia</taxon>
        <taxon>Coriobacteriales</taxon>
        <taxon>Atopobiaceae</taxon>
        <taxon>Olsenella</taxon>
    </lineage>
</organism>
<dbReference type="PATRIC" id="fig|1125712.3.peg.431"/>
<dbReference type="GO" id="GO:0032993">
    <property type="term" value="C:protein-DNA complex"/>
    <property type="evidence" value="ECO:0007669"/>
    <property type="project" value="TreeGrafter"/>
</dbReference>
<reference evidence="6 7" key="1">
    <citation type="submission" date="2013-08" db="EMBL/GenBank/DDBJ databases">
        <authorList>
            <person name="Durkin A.S."/>
            <person name="Haft D.R."/>
            <person name="McCorrison J."/>
            <person name="Torralba M."/>
            <person name="Gillis M."/>
            <person name="Haft D.H."/>
            <person name="Methe B."/>
            <person name="Sutton G."/>
            <person name="Nelson K.E."/>
        </authorList>
    </citation>
    <scope>NUCLEOTIDE SEQUENCE [LARGE SCALE GENOMIC DNA]</scope>
    <source>
        <strain evidence="6 7">F0195</strain>
    </source>
</reference>
<dbReference type="InterPro" id="IPR039420">
    <property type="entry name" value="WalR-like"/>
</dbReference>
<comment type="caution">
    <text evidence="6">The sequence shown here is derived from an EMBL/GenBank/DDBJ whole genome shotgun (WGS) entry which is preliminary data.</text>
</comment>
<evidence type="ECO:0000313" key="6">
    <source>
        <dbReference type="EMBL" id="ERL09990.1"/>
    </source>
</evidence>
<dbReference type="GO" id="GO:0000156">
    <property type="term" value="F:phosphorelay response regulator activity"/>
    <property type="evidence" value="ECO:0007669"/>
    <property type="project" value="TreeGrafter"/>
</dbReference>
<dbReference type="InterPro" id="IPR036388">
    <property type="entry name" value="WH-like_DNA-bd_sf"/>
</dbReference>
<dbReference type="PANTHER" id="PTHR48111:SF43">
    <property type="entry name" value="STAGE 0 SPORULATION PROTEIN A HOMOLOG"/>
    <property type="match status" value="1"/>
</dbReference>
<evidence type="ECO:0000256" key="1">
    <source>
        <dbReference type="ARBA" id="ARBA00023125"/>
    </source>
</evidence>
<keyword evidence="1 3" id="KW-0238">DNA-binding</keyword>
<dbReference type="SMART" id="SM00862">
    <property type="entry name" value="Trans_reg_C"/>
    <property type="match status" value="1"/>
</dbReference>
<evidence type="ECO:0000256" key="2">
    <source>
        <dbReference type="PROSITE-ProRule" id="PRU00169"/>
    </source>
</evidence>
<dbReference type="InterPro" id="IPR001789">
    <property type="entry name" value="Sig_transdc_resp-reg_receiver"/>
</dbReference>
<dbReference type="InterPro" id="IPR001867">
    <property type="entry name" value="OmpR/PhoB-type_DNA-bd"/>
</dbReference>
<dbReference type="PROSITE" id="PS50110">
    <property type="entry name" value="RESPONSE_REGULATORY"/>
    <property type="match status" value="1"/>
</dbReference>
<dbReference type="GO" id="GO:0006355">
    <property type="term" value="P:regulation of DNA-templated transcription"/>
    <property type="evidence" value="ECO:0007669"/>
    <property type="project" value="InterPro"/>
</dbReference>
<proteinExistence type="predicted"/>
<dbReference type="Gene3D" id="1.10.10.10">
    <property type="entry name" value="Winged helix-like DNA-binding domain superfamily/Winged helix DNA-binding domain"/>
    <property type="match status" value="1"/>
</dbReference>
<feature type="domain" description="Response regulatory" evidence="4">
    <location>
        <begin position="15"/>
        <end position="128"/>
    </location>
</feature>